<comment type="subcellular location">
    <subcellularLocation>
        <location evidence="1">Nucleus</location>
    </subcellularLocation>
</comment>
<dbReference type="PANTHER" id="PTHR13237">
    <property type="entry name" value="SOMETHING ABOUT SILENCING PROTEIN 10-RELATED"/>
    <property type="match status" value="1"/>
</dbReference>
<dbReference type="Pfam" id="PF04000">
    <property type="entry name" value="Sas10_Utp3"/>
    <property type="match status" value="1"/>
</dbReference>
<dbReference type="STRING" id="65357.A0A024FU50"/>
<feature type="region of interest" description="Disordered" evidence="5">
    <location>
        <begin position="446"/>
        <end position="471"/>
    </location>
</feature>
<evidence type="ECO:0000313" key="8">
    <source>
        <dbReference type="Proteomes" id="UP000053237"/>
    </source>
</evidence>
<evidence type="ECO:0000313" key="7">
    <source>
        <dbReference type="EMBL" id="CCI10541.1"/>
    </source>
</evidence>
<dbReference type="OrthoDB" id="1924577at2759"/>
<dbReference type="GO" id="GO:0032040">
    <property type="term" value="C:small-subunit processome"/>
    <property type="evidence" value="ECO:0007669"/>
    <property type="project" value="TreeGrafter"/>
</dbReference>
<protein>
    <recommendedName>
        <fullName evidence="6">Sas10 C-terminal domain-containing protein</fullName>
    </recommendedName>
</protein>
<feature type="compositionally biased region" description="Basic and acidic residues" evidence="5">
    <location>
        <begin position="55"/>
        <end position="66"/>
    </location>
</feature>
<evidence type="ECO:0000256" key="1">
    <source>
        <dbReference type="ARBA" id="ARBA00004123"/>
    </source>
</evidence>
<evidence type="ECO:0000259" key="6">
    <source>
        <dbReference type="Pfam" id="PF09368"/>
    </source>
</evidence>
<feature type="region of interest" description="Disordered" evidence="5">
    <location>
        <begin position="34"/>
        <end position="75"/>
    </location>
</feature>
<feature type="region of interest" description="Disordered" evidence="5">
    <location>
        <begin position="1"/>
        <end position="22"/>
    </location>
</feature>
<comment type="similarity">
    <text evidence="2">Belongs to the SAS10 family.</text>
</comment>
<feature type="domain" description="Sas10 C-terminal" evidence="6">
    <location>
        <begin position="396"/>
        <end position="469"/>
    </location>
</feature>
<dbReference type="EMBL" id="CAIX01000285">
    <property type="protein sequence ID" value="CCI10541.1"/>
    <property type="molecule type" value="Genomic_DNA"/>
</dbReference>
<dbReference type="Pfam" id="PF09368">
    <property type="entry name" value="Sas10"/>
    <property type="match status" value="1"/>
</dbReference>
<feature type="region of interest" description="Disordered" evidence="5">
    <location>
        <begin position="375"/>
        <end position="411"/>
    </location>
</feature>
<proteinExistence type="inferred from homology"/>
<comment type="caution">
    <text evidence="7">The sequence shown here is derived from an EMBL/GenBank/DDBJ whole genome shotgun (WGS) entry which is preliminary data.</text>
</comment>
<dbReference type="AlphaFoldDB" id="A0A024FU50"/>
<evidence type="ECO:0000256" key="5">
    <source>
        <dbReference type="SAM" id="MobiDB-lite"/>
    </source>
</evidence>
<evidence type="ECO:0000256" key="2">
    <source>
        <dbReference type="ARBA" id="ARBA00010979"/>
    </source>
</evidence>
<sequence>MGRRQRHSAKTGKTSIEKRVLNSEIKKKQADLQNSKLRFYDDPSDGLENTSTTSEKSDSESEREVLELGSDDDMDEELQELQYEKEELDRMGSKWGNSKENFYSADYVTSDEEAAGKEEEEAALELQRKQAQMVDKEDYGMEDVEDDVAEMEPEEEIIDEEVQVERQLADLPLFDPSQESTKLVHVPRNFDGMTKKDKLSILKRSSPELFGLINELKKSLAIVKDQLIPAIYKIKEMRKMDRSFGSGLRYLVVRQNLLLHYINNISFYLLLRSEGKTVQDHPVLDHILRIKKHISELGAIDESVGDQLEQLLDDSFDVKTFVNRAKMDAVARKNLPEGKKRKHVAIKDADSISTAEKKEAEAFYDAAVRENRRIRSHQENRFEQPVLESSEDETERKKRGATHQIVKNKGLKAHKNKLNRNPRVKKRLQYEKAVIRRRGQVRDVRKGEAGQYGGERTGIKANLTRSRKIRT</sequence>
<organism evidence="7 8">
    <name type="scientific">Albugo candida</name>
    <dbReference type="NCBI Taxonomy" id="65357"/>
    <lineage>
        <taxon>Eukaryota</taxon>
        <taxon>Sar</taxon>
        <taxon>Stramenopiles</taxon>
        <taxon>Oomycota</taxon>
        <taxon>Peronosporomycetes</taxon>
        <taxon>Albuginales</taxon>
        <taxon>Albuginaceae</taxon>
        <taxon>Albugo</taxon>
    </lineage>
</organism>
<dbReference type="PANTHER" id="PTHR13237:SF8">
    <property type="entry name" value="SOMETHING ABOUT SILENCING PROTEIN 10"/>
    <property type="match status" value="1"/>
</dbReference>
<name>A0A024FU50_9STRA</name>
<evidence type="ECO:0000256" key="4">
    <source>
        <dbReference type="ARBA" id="ARBA00023242"/>
    </source>
</evidence>
<dbReference type="Proteomes" id="UP000053237">
    <property type="component" value="Unassembled WGS sequence"/>
</dbReference>
<keyword evidence="3" id="KW-0597">Phosphoprotein</keyword>
<feature type="compositionally biased region" description="Basic residues" evidence="5">
    <location>
        <begin position="1"/>
        <end position="10"/>
    </location>
</feature>
<gene>
    <name evidence="7" type="ORF">BN9_105740</name>
</gene>
<evidence type="ECO:0000256" key="3">
    <source>
        <dbReference type="ARBA" id="ARBA00022553"/>
    </source>
</evidence>
<dbReference type="InterPro" id="IPR007146">
    <property type="entry name" value="Sas10/Utp3/C1D"/>
</dbReference>
<keyword evidence="4" id="KW-0539">Nucleus</keyword>
<keyword evidence="8" id="KW-1185">Reference proteome</keyword>
<dbReference type="InterPro" id="IPR018972">
    <property type="entry name" value="Sas10_C_dom"/>
</dbReference>
<reference evidence="7 8" key="1">
    <citation type="submission" date="2012-05" db="EMBL/GenBank/DDBJ databases">
        <title>Recombination and specialization in a pathogen metapopulation.</title>
        <authorList>
            <person name="Gardiner A."/>
            <person name="Kemen E."/>
            <person name="Schultz-Larsen T."/>
            <person name="MacLean D."/>
            <person name="Van Oosterhout C."/>
            <person name="Jones J.D.G."/>
        </authorList>
    </citation>
    <scope>NUCLEOTIDE SEQUENCE [LARGE SCALE GENOMIC DNA]</scope>
    <source>
        <strain evidence="7 8">Ac Nc2</strain>
    </source>
</reference>
<dbReference type="InParanoid" id="A0A024FU50"/>
<dbReference type="GO" id="GO:0000462">
    <property type="term" value="P:maturation of SSU-rRNA from tricistronic rRNA transcript (SSU-rRNA, 5.8S rRNA, LSU-rRNA)"/>
    <property type="evidence" value="ECO:0007669"/>
    <property type="project" value="TreeGrafter"/>
</dbReference>
<accession>A0A024FU50</accession>